<organism evidence="1">
    <name type="scientific">Timema genevievae</name>
    <name type="common">Walking stick</name>
    <dbReference type="NCBI Taxonomy" id="629358"/>
    <lineage>
        <taxon>Eukaryota</taxon>
        <taxon>Metazoa</taxon>
        <taxon>Ecdysozoa</taxon>
        <taxon>Arthropoda</taxon>
        <taxon>Hexapoda</taxon>
        <taxon>Insecta</taxon>
        <taxon>Pterygota</taxon>
        <taxon>Neoptera</taxon>
        <taxon>Polyneoptera</taxon>
        <taxon>Phasmatodea</taxon>
        <taxon>Timematodea</taxon>
        <taxon>Timematoidea</taxon>
        <taxon>Timematidae</taxon>
        <taxon>Timema</taxon>
    </lineage>
</organism>
<evidence type="ECO:0000313" key="1">
    <source>
        <dbReference type="EMBL" id="CAD7585712.1"/>
    </source>
</evidence>
<gene>
    <name evidence="1" type="ORF">TGEB3V08_LOCUS200</name>
</gene>
<sequence>MFVSEEKEGVLQPHKHWTRSVPAFAWKVENHWAGGSLSTPDRDSNLDLPVIGSLAYYKSSALDLPATEEGHSLLSTMLSKTSRQKKAYPTNKT</sequence>
<protein>
    <submittedName>
        <fullName evidence="1">Uncharacterized protein</fullName>
    </submittedName>
</protein>
<accession>A0A7R9JMQ0</accession>
<proteinExistence type="predicted"/>
<reference evidence="1" key="1">
    <citation type="submission" date="2020-11" db="EMBL/GenBank/DDBJ databases">
        <authorList>
            <person name="Tran Van P."/>
        </authorList>
    </citation>
    <scope>NUCLEOTIDE SEQUENCE</scope>
</reference>
<name>A0A7R9JMQ0_TIMGE</name>
<dbReference type="EMBL" id="OE839131">
    <property type="protein sequence ID" value="CAD7585712.1"/>
    <property type="molecule type" value="Genomic_DNA"/>
</dbReference>
<dbReference type="AlphaFoldDB" id="A0A7R9JMQ0"/>